<accession>A0A9Q0HZ17</accession>
<reference evidence="4" key="1">
    <citation type="journal article" date="2022" name="Cell">
        <title>Repeat-based holocentromeres influence genome architecture and karyotype evolution.</title>
        <authorList>
            <person name="Hofstatter P.G."/>
            <person name="Thangavel G."/>
            <person name="Lux T."/>
            <person name="Neumann P."/>
            <person name="Vondrak T."/>
            <person name="Novak P."/>
            <person name="Zhang M."/>
            <person name="Costa L."/>
            <person name="Castellani M."/>
            <person name="Scott A."/>
            <person name="Toegelov H."/>
            <person name="Fuchs J."/>
            <person name="Mata-Sucre Y."/>
            <person name="Dias Y."/>
            <person name="Vanzela A.L.L."/>
            <person name="Huettel B."/>
            <person name="Almeida C.C.S."/>
            <person name="Simkova H."/>
            <person name="Souza G."/>
            <person name="Pedrosa-Harand A."/>
            <person name="Macas J."/>
            <person name="Mayer K.F.X."/>
            <person name="Houben A."/>
            <person name="Marques A."/>
        </authorList>
    </citation>
    <scope>NUCLEOTIDE SEQUENCE</scope>
    <source>
        <strain evidence="4">RhyBre1mFocal</strain>
    </source>
</reference>
<feature type="region of interest" description="Disordered" evidence="2">
    <location>
        <begin position="239"/>
        <end position="282"/>
    </location>
</feature>
<gene>
    <name evidence="4" type="ORF">LUZ63_003024</name>
</gene>
<dbReference type="PANTHER" id="PTHR34482">
    <property type="entry name" value="DNA DAMAGE-INDUCIBLE PROTEIN 1-LIKE"/>
    <property type="match status" value="1"/>
</dbReference>
<dbReference type="PANTHER" id="PTHR34482:SF49">
    <property type="entry name" value="RETROTRANSPOSON GAG DOMAIN-CONTAINING PROTEIN"/>
    <property type="match status" value="1"/>
</dbReference>
<dbReference type="Pfam" id="PF00098">
    <property type="entry name" value="zf-CCHC"/>
    <property type="match status" value="1"/>
</dbReference>
<feature type="compositionally biased region" description="Basic and acidic residues" evidence="2">
    <location>
        <begin position="241"/>
        <end position="257"/>
    </location>
</feature>
<dbReference type="InterPro" id="IPR001878">
    <property type="entry name" value="Znf_CCHC"/>
</dbReference>
<keyword evidence="1" id="KW-0863">Zinc-finger</keyword>
<dbReference type="OrthoDB" id="782414at2759"/>
<organism evidence="4 5">
    <name type="scientific">Rhynchospora breviuscula</name>
    <dbReference type="NCBI Taxonomy" id="2022672"/>
    <lineage>
        <taxon>Eukaryota</taxon>
        <taxon>Viridiplantae</taxon>
        <taxon>Streptophyta</taxon>
        <taxon>Embryophyta</taxon>
        <taxon>Tracheophyta</taxon>
        <taxon>Spermatophyta</taxon>
        <taxon>Magnoliopsida</taxon>
        <taxon>Liliopsida</taxon>
        <taxon>Poales</taxon>
        <taxon>Cyperaceae</taxon>
        <taxon>Cyperoideae</taxon>
        <taxon>Rhynchosporeae</taxon>
        <taxon>Rhynchospora</taxon>
    </lineage>
</organism>
<feature type="region of interest" description="Disordered" evidence="2">
    <location>
        <begin position="1"/>
        <end position="40"/>
    </location>
</feature>
<dbReference type="Gene3D" id="4.10.60.10">
    <property type="entry name" value="Zinc finger, CCHC-type"/>
    <property type="match status" value="1"/>
</dbReference>
<name>A0A9Q0HZ17_9POAL</name>
<dbReference type="GO" id="GO:0008270">
    <property type="term" value="F:zinc ion binding"/>
    <property type="evidence" value="ECO:0007669"/>
    <property type="project" value="UniProtKB-KW"/>
</dbReference>
<keyword evidence="1" id="KW-0862">Zinc</keyword>
<evidence type="ECO:0000259" key="3">
    <source>
        <dbReference type="PROSITE" id="PS50158"/>
    </source>
</evidence>
<feature type="compositionally biased region" description="Basic residues" evidence="2">
    <location>
        <begin position="1"/>
        <end position="14"/>
    </location>
</feature>
<evidence type="ECO:0000313" key="4">
    <source>
        <dbReference type="EMBL" id="KAJ1703245.1"/>
    </source>
</evidence>
<dbReference type="PROSITE" id="PS50158">
    <property type="entry name" value="ZF_CCHC"/>
    <property type="match status" value="1"/>
</dbReference>
<dbReference type="InterPro" id="IPR005162">
    <property type="entry name" value="Retrotrans_gag_dom"/>
</dbReference>
<sequence length="396" mass="45137">MDRRGARGRARRGTGRGDDTANAGHEEIPAGRGRGQGQGAGLEERVVNAIERGFLAMGRGRGRHAAQMDDEEDRFRFIYDSFRKTTPPSFQGDSLAAAEEWLANIKSKFRVCRAPMEFRVELATHYLENDARFWWENKKLDFDGDQDAIPWEWFEENFNEQYADDIRKEEMRQRFVELKQGNKTVAEYNTEFTNLSRYATDIRGDPKRYRRHYISGLRPKIAGAIDDPYVTDLKRSMNHAAQKEVHHKRELEEEQARKVKTKVGDGQSSVNEKGKGKSQVDKEDSNERVWCRTCNKPHVEKDCHHRLQTCFNCGSSDHWKRECPHPPKYRPFVYQGNGGHPRGGGQGAGRNGGRIGGRGGGRTGVFAVELVHESPFNVSGTCSVQRTERDFKEGGM</sequence>
<dbReference type="EMBL" id="JAMQYH010000001">
    <property type="protein sequence ID" value="KAJ1703245.1"/>
    <property type="molecule type" value="Genomic_DNA"/>
</dbReference>
<feature type="region of interest" description="Disordered" evidence="2">
    <location>
        <begin position="337"/>
        <end position="357"/>
    </location>
</feature>
<feature type="compositionally biased region" description="Basic and acidic residues" evidence="2">
    <location>
        <begin position="15"/>
        <end position="29"/>
    </location>
</feature>
<dbReference type="SUPFAM" id="SSF57756">
    <property type="entry name" value="Retrovirus zinc finger-like domains"/>
    <property type="match status" value="1"/>
</dbReference>
<feature type="domain" description="CCHC-type" evidence="3">
    <location>
        <begin position="310"/>
        <end position="324"/>
    </location>
</feature>
<feature type="compositionally biased region" description="Basic and acidic residues" evidence="2">
    <location>
        <begin position="272"/>
        <end position="282"/>
    </location>
</feature>
<evidence type="ECO:0000256" key="2">
    <source>
        <dbReference type="SAM" id="MobiDB-lite"/>
    </source>
</evidence>
<dbReference type="InterPro" id="IPR036875">
    <property type="entry name" value="Znf_CCHC_sf"/>
</dbReference>
<comment type="caution">
    <text evidence="4">The sequence shown here is derived from an EMBL/GenBank/DDBJ whole genome shotgun (WGS) entry which is preliminary data.</text>
</comment>
<dbReference type="Proteomes" id="UP001151287">
    <property type="component" value="Unassembled WGS sequence"/>
</dbReference>
<evidence type="ECO:0000313" key="5">
    <source>
        <dbReference type="Proteomes" id="UP001151287"/>
    </source>
</evidence>
<dbReference type="AlphaFoldDB" id="A0A9Q0HZ17"/>
<keyword evidence="1" id="KW-0479">Metal-binding</keyword>
<protein>
    <recommendedName>
        <fullName evidence="3">CCHC-type domain-containing protein</fullName>
    </recommendedName>
</protein>
<evidence type="ECO:0000256" key="1">
    <source>
        <dbReference type="PROSITE-ProRule" id="PRU00047"/>
    </source>
</evidence>
<dbReference type="GO" id="GO:0003676">
    <property type="term" value="F:nucleic acid binding"/>
    <property type="evidence" value="ECO:0007669"/>
    <property type="project" value="InterPro"/>
</dbReference>
<proteinExistence type="predicted"/>
<dbReference type="SMART" id="SM00343">
    <property type="entry name" value="ZnF_C2HC"/>
    <property type="match status" value="1"/>
</dbReference>
<keyword evidence="5" id="KW-1185">Reference proteome</keyword>
<dbReference type="Pfam" id="PF03732">
    <property type="entry name" value="Retrotrans_gag"/>
    <property type="match status" value="1"/>
</dbReference>